<dbReference type="Proteomes" id="UP000029492">
    <property type="component" value="Chromosome"/>
</dbReference>
<dbReference type="PANTHER" id="PTHR39332:SF7">
    <property type="entry name" value="SRPBCC FAMILY PROTEIN"/>
    <property type="match status" value="1"/>
</dbReference>
<feature type="chain" id="PRO_5001848180" evidence="1">
    <location>
        <begin position="27"/>
        <end position="184"/>
    </location>
</feature>
<dbReference type="HOGENOM" id="CLU_106645_0_1_5"/>
<evidence type="ECO:0000313" key="3">
    <source>
        <dbReference type="Proteomes" id="UP000029492"/>
    </source>
</evidence>
<reference evidence="2 3" key="1">
    <citation type="journal article" date="2014" name="PLoS ONE">
        <title>Genome Information of Methylobacterium oryzae, a Plant-Probiotic Methylotroph in the Phyllosphere.</title>
        <authorList>
            <person name="Kwak M.J."/>
            <person name="Jeong H."/>
            <person name="Madhaiyan M."/>
            <person name="Lee Y."/>
            <person name="Sa T.M."/>
            <person name="Oh T.K."/>
            <person name="Kim J.F."/>
        </authorList>
    </citation>
    <scope>NUCLEOTIDE SEQUENCE [LARGE SCALE GENOMIC DNA]</scope>
    <source>
        <strain evidence="2 3">CBMB20</strain>
    </source>
</reference>
<dbReference type="eggNOG" id="COG3832">
    <property type="taxonomic scope" value="Bacteria"/>
</dbReference>
<proteinExistence type="predicted"/>
<dbReference type="AlphaFoldDB" id="A0A089NYX1"/>
<dbReference type="Gene3D" id="3.30.530.20">
    <property type="match status" value="1"/>
</dbReference>
<evidence type="ECO:0000313" key="2">
    <source>
        <dbReference type="EMBL" id="AIQ92607.1"/>
    </source>
</evidence>
<dbReference type="Pfam" id="PF10604">
    <property type="entry name" value="Polyketide_cyc2"/>
    <property type="match status" value="1"/>
</dbReference>
<keyword evidence="1" id="KW-0732">Signal</keyword>
<name>A0A089NYX1_9HYPH</name>
<dbReference type="InterPro" id="IPR023393">
    <property type="entry name" value="START-like_dom_sf"/>
</dbReference>
<feature type="signal peptide" evidence="1">
    <location>
        <begin position="1"/>
        <end position="26"/>
    </location>
</feature>
<gene>
    <name evidence="2" type="primary">mxaD</name>
    <name evidence="2" type="ORF">MOC_4852</name>
</gene>
<dbReference type="EMBL" id="CP003811">
    <property type="protein sequence ID" value="AIQ92607.1"/>
    <property type="molecule type" value="Genomic_DNA"/>
</dbReference>
<evidence type="ECO:0000256" key="1">
    <source>
        <dbReference type="SAM" id="SignalP"/>
    </source>
</evidence>
<accession>A0A089NYX1</accession>
<dbReference type="KEGG" id="mor:MOC_4852"/>
<dbReference type="RefSeq" id="WP_043386677.1">
    <property type="nucleotide sequence ID" value="NZ_CP003811.1"/>
</dbReference>
<dbReference type="SUPFAM" id="SSF55961">
    <property type="entry name" value="Bet v1-like"/>
    <property type="match status" value="1"/>
</dbReference>
<dbReference type="InterPro" id="IPR019587">
    <property type="entry name" value="Polyketide_cyclase/dehydratase"/>
</dbReference>
<protein>
    <submittedName>
        <fullName evidence="2">MxaD protein</fullName>
    </submittedName>
</protein>
<dbReference type="CDD" id="cd07821">
    <property type="entry name" value="PYR_PYL_RCAR_like"/>
    <property type="match status" value="1"/>
</dbReference>
<dbReference type="PANTHER" id="PTHR39332">
    <property type="entry name" value="BLL4707 PROTEIN"/>
    <property type="match status" value="1"/>
</dbReference>
<dbReference type="STRING" id="693986.MOC_4852"/>
<dbReference type="GeneID" id="96605689"/>
<organism evidence="2 3">
    <name type="scientific">Methylobacterium oryzae CBMB20</name>
    <dbReference type="NCBI Taxonomy" id="693986"/>
    <lineage>
        <taxon>Bacteria</taxon>
        <taxon>Pseudomonadati</taxon>
        <taxon>Pseudomonadota</taxon>
        <taxon>Alphaproteobacteria</taxon>
        <taxon>Hyphomicrobiales</taxon>
        <taxon>Methylobacteriaceae</taxon>
        <taxon>Methylobacterium</taxon>
    </lineage>
</organism>
<sequence>MRMPLALVPAVAAGLAVVGLAGAALAHGPTPQKIDQSITIQAPPDAVWKVVGDFGGIGRWHPDVAKAEASGGNVEGTTRRVTLKAGGTLVEGLDEWLADGRTYSYRMSDPDLKALPVSSYSATLTVTPDGTGSKVSWIGRFYRGDTGNEPPENLSDEAGRTAMNRYFADGLKGLKAAVEGRTTH</sequence>
<keyword evidence="3" id="KW-1185">Reference proteome</keyword>